<dbReference type="AlphaFoldDB" id="A0AAN4TLB4"/>
<evidence type="ECO:0000313" key="2">
    <source>
        <dbReference type="Proteomes" id="UP000248291"/>
    </source>
</evidence>
<dbReference type="Proteomes" id="UP000248291">
    <property type="component" value="Unassembled WGS sequence"/>
</dbReference>
<dbReference type="EMBL" id="BGKA01000114">
    <property type="protein sequence ID" value="GBH17566.1"/>
    <property type="molecule type" value="Genomic_DNA"/>
</dbReference>
<organism evidence="1 2">
    <name type="scientific">Pseudomonas syringae pv. actinidiae</name>
    <dbReference type="NCBI Taxonomy" id="103796"/>
    <lineage>
        <taxon>Bacteria</taxon>
        <taxon>Pseudomonadati</taxon>
        <taxon>Pseudomonadota</taxon>
        <taxon>Gammaproteobacteria</taxon>
        <taxon>Pseudomonadales</taxon>
        <taxon>Pseudomonadaceae</taxon>
        <taxon>Pseudomonas</taxon>
        <taxon>Pseudomonas syringae</taxon>
    </lineage>
</organism>
<sequence>MLCWPMTLACTTVSSSRPMVCADSAGGAGAAEPEQFQCLVDLRRQGVAFQAESWQQVGKVSAFDIQQFKQQVFDFDVVMAPLQAALRGALQRVFALAVEACDQAAKLHQTISAWRR</sequence>
<name>A0AAN4TLB4_PSESF</name>
<evidence type="ECO:0000313" key="1">
    <source>
        <dbReference type="EMBL" id="GBH17566.1"/>
    </source>
</evidence>
<proteinExistence type="predicted"/>
<gene>
    <name evidence="1" type="ORF">KPSA3_03536</name>
</gene>
<accession>A0AAN4TLB4</accession>
<protein>
    <submittedName>
        <fullName evidence="1">Uncharacterized protein</fullName>
    </submittedName>
</protein>
<comment type="caution">
    <text evidence="1">The sequence shown here is derived from an EMBL/GenBank/DDBJ whole genome shotgun (WGS) entry which is preliminary data.</text>
</comment>
<reference evidence="1 2" key="1">
    <citation type="submission" date="2018-04" db="EMBL/GenBank/DDBJ databases">
        <title>Draft genome sequence of Pseudomonas syringae pv. actinidiae biovar 3 strains isolated from kiwifruit in Kagawa prefecture.</title>
        <authorList>
            <person name="Tabuchi M."/>
            <person name="Saito M."/>
            <person name="Fujiwara S."/>
            <person name="Sasa N."/>
            <person name="Akimitsu K."/>
            <person name="Gomi K."/>
            <person name="Konishi-Sugita S."/>
            <person name="Hamano K."/>
            <person name="Kataoka I."/>
        </authorList>
    </citation>
    <scope>NUCLEOTIDE SEQUENCE [LARGE SCALE GENOMIC DNA]</scope>
    <source>
        <strain evidence="1 2">MAFF212211</strain>
    </source>
</reference>